<feature type="domain" description="SLH" evidence="7">
    <location>
        <begin position="30"/>
        <end position="88"/>
    </location>
</feature>
<keyword evidence="3 4" id="KW-0326">Glycosidase</keyword>
<dbReference type="Proteomes" id="UP001597497">
    <property type="component" value="Unassembled WGS sequence"/>
</dbReference>
<dbReference type="EMBL" id="JBHUMM010000044">
    <property type="protein sequence ID" value="MFD2673513.1"/>
    <property type="molecule type" value="Genomic_DNA"/>
</dbReference>
<dbReference type="Pfam" id="PF09212">
    <property type="entry name" value="CBM27"/>
    <property type="match status" value="2"/>
</dbReference>
<evidence type="ECO:0000313" key="10">
    <source>
        <dbReference type="Proteomes" id="UP001597497"/>
    </source>
</evidence>
<dbReference type="Pfam" id="PF02156">
    <property type="entry name" value="Glyco_hydro_26"/>
    <property type="match status" value="1"/>
</dbReference>
<dbReference type="Gene3D" id="3.20.20.80">
    <property type="entry name" value="Glycosidases"/>
    <property type="match status" value="1"/>
</dbReference>
<dbReference type="Gene3D" id="2.60.120.260">
    <property type="entry name" value="Galactose-binding domain-like"/>
    <property type="match status" value="3"/>
</dbReference>
<dbReference type="Gene3D" id="2.60.120.430">
    <property type="entry name" value="Galactose-binding lectin"/>
    <property type="match status" value="1"/>
</dbReference>
<dbReference type="PRINTS" id="PR00739">
    <property type="entry name" value="GLHYDRLASE26"/>
</dbReference>
<dbReference type="InterPro" id="IPR005087">
    <property type="entry name" value="CBM11"/>
</dbReference>
<evidence type="ECO:0000256" key="4">
    <source>
        <dbReference type="PROSITE-ProRule" id="PRU01100"/>
    </source>
</evidence>
<feature type="signal peptide" evidence="6">
    <location>
        <begin position="1"/>
        <end position="29"/>
    </location>
</feature>
<dbReference type="InterPro" id="IPR008979">
    <property type="entry name" value="Galactose-bd-like_sf"/>
</dbReference>
<dbReference type="InterPro" id="IPR017853">
    <property type="entry name" value="GH"/>
</dbReference>
<evidence type="ECO:0000313" key="9">
    <source>
        <dbReference type="EMBL" id="MFD2673513.1"/>
    </source>
</evidence>
<dbReference type="Pfam" id="PF03425">
    <property type="entry name" value="CBM_11"/>
    <property type="match status" value="1"/>
</dbReference>
<gene>
    <name evidence="9" type="ORF">ACFSUC_18345</name>
</gene>
<comment type="caution">
    <text evidence="9">The sequence shown here is derived from an EMBL/GenBank/DDBJ whole genome shotgun (WGS) entry which is preliminary data.</text>
</comment>
<dbReference type="RefSeq" id="WP_379931098.1">
    <property type="nucleotide sequence ID" value="NZ_JBHUMM010000044.1"/>
</dbReference>
<name>A0ABW5REQ0_9BACL</name>
<feature type="active site" description="Nucleophile" evidence="4">
    <location>
        <position position="869"/>
    </location>
</feature>
<dbReference type="InterPro" id="IPR049475">
    <property type="entry name" value="Mann_GBD_bact"/>
</dbReference>
<evidence type="ECO:0000256" key="3">
    <source>
        <dbReference type="ARBA" id="ARBA00023295"/>
    </source>
</evidence>
<protein>
    <submittedName>
        <fullName evidence="9">Glycosyl hydrolase</fullName>
    </submittedName>
</protein>
<dbReference type="GO" id="GO:0016787">
    <property type="term" value="F:hydrolase activity"/>
    <property type="evidence" value="ECO:0007669"/>
    <property type="project" value="UniProtKB-KW"/>
</dbReference>
<dbReference type="InterPro" id="IPR013783">
    <property type="entry name" value="Ig-like_fold"/>
</dbReference>
<dbReference type="Pfam" id="PF17957">
    <property type="entry name" value="Big_7"/>
    <property type="match status" value="1"/>
</dbReference>
<feature type="region of interest" description="Disordered" evidence="5">
    <location>
        <begin position="366"/>
        <end position="398"/>
    </location>
</feature>
<feature type="domain" description="SLH" evidence="7">
    <location>
        <begin position="89"/>
        <end position="152"/>
    </location>
</feature>
<feature type="chain" id="PRO_5047384322" evidence="6">
    <location>
        <begin position="30"/>
        <end position="1580"/>
    </location>
</feature>
<dbReference type="InterPro" id="IPR022790">
    <property type="entry name" value="GH26_dom"/>
</dbReference>
<sequence length="1580" mass="171992">MRPLRTGKKGLAMLLALLLVLTAGMPAYAQNTQSSSQEKGHWATASLDKWQSYGILLGDEKGKLHPDAAVTRAEMAALINRLFGFTETAELKFTDVNESDWFAEDLSKATAAGYMAGYPDQTSGARKAMTREEAVSLLARVFKLKADADASDAVLSLSAFSDHAEIQPYARPAMQLFAENDWIKGYPNGTIWPQASLTRAEALALMDRLVTKLYNRAGTYGNETVKGHVLVNQADVQLKNMTIEGNLYLTEGIGEGDAALQNVQVRGTIFIEGGGVNTVKLEDVTAGTLQVQRKQGKVRIVASGQTQLDELLVTHDALVEVEEGVTIEKLIIDESAAGIELNIKGSIEQLDIRVEGIKINGQTVGKGTHTVKKGQVSESAKPATPTPGTGGRPTTEPTVLRTFTFDSGVEGWEQDGTWKAEFGDPALTHTDVVGDGALQLNAAITDDTQSWQEVRIKHVEVPQLAQATKIVFDAYWDLNGSDLADYPDSKLKPYLVVQQTDDWNKIGEGVNIKSVSQLETVQMGDLTLGKFTVENILLPDQAAGKSKLYIGLVSSGLRYTGPIYIDNVKLLQAPLGGTDEELEVEPDPNQPAIDTADFDESDVVLVDEMASAKTRSLFAYLKNITGDTMLFGHQHATTQGLTISQGDGTESDVKNAVGAFPAVYGWDTLSLTGNEEPFTPEATAEVMKLAYERDGILTLSAHMPNFVTGDSMYGTSRVVEQILPGGAKHSEYNAYLDMIADFANGLKDDQGEWIPVIFRPFHENNGGWFWWGAPYSSVSEYKNIFRYTVEYLRDVKGVHNFLYAYSPNGPFHGEEDYLQRYPGDEYVDMIGMDQYDGTFTEGWMDGLVEDAAMISRIAEERGKISALTEVGPKDNNSGVLINGNKNVNWFTDLLEKIKADEDARNVTYLLTWRNGSMDHFWVPYRNHPVYGNNEMLADFIRFYNDPYTSFNDRLQDVYTLDVDTAEKDPFMYMVTPTNGQKVTGEITVRAGVFDQEVTRVAYSVDGADEVNMELAASGYYEAVWMPTAEQNGGEAEVTVTAYLQDSSSVTDTATVIIYAETLIDRFDFTGTDEGASYEGSWVAAGSGSGTVSHTAAAGNGGAIQLDVEMTDDGNDSNWTYQELKVKLPSVHQTVYMPHVNRIQYDILMPQGTPDSLFKPYAIAYLEPDGFVKLGEGMTEIQLDDFTPVDGMLSYTVTIDFTAQPNVKDLVLALVSNDWNYSGPVYIDNVVFYRVEQEPQQDPSLIDDFESYNGDNGVLGESYTSNGDAVTLTLSEEQAYEGSYGLAYAYNIDAAGYGGRSKTFSGIDWTPFNQLQFWLVPDGQDQKLVIQVNAGGVHFEAYPSLAETTGRLVEIPFSEFRPAGWESNQTARLEGDYLKDIQKFSIYVNAQAGVDTISGVLYFDDIIVSADGTGTGGDGGSGAGGDSGSDDTGPILADFEGSTENWSGNNVNGDLAVSADWSAHGSSSLKAPVLLGNKQVEVKLTKSYDFTGKTTLQATVKQGEAGQYGSGVTAKLFVKTGSGWTWHDSGSVAVTSAGTVLSLDLSTVANVGDIKEIGIEFSCPADSSGEANLYIDHLLIQ</sequence>
<comment type="similarity">
    <text evidence="1 4">Belongs to the glycosyl hydrolase 26 family.</text>
</comment>
<evidence type="ECO:0000256" key="2">
    <source>
        <dbReference type="ARBA" id="ARBA00022801"/>
    </source>
</evidence>
<dbReference type="SUPFAM" id="SSF51445">
    <property type="entry name" value="(Trans)glycosidases"/>
    <property type="match status" value="1"/>
</dbReference>
<evidence type="ECO:0000256" key="5">
    <source>
        <dbReference type="SAM" id="MobiDB-lite"/>
    </source>
</evidence>
<reference evidence="10" key="1">
    <citation type="journal article" date="2019" name="Int. J. Syst. Evol. Microbiol.">
        <title>The Global Catalogue of Microorganisms (GCM) 10K type strain sequencing project: providing services to taxonomists for standard genome sequencing and annotation.</title>
        <authorList>
            <consortium name="The Broad Institute Genomics Platform"/>
            <consortium name="The Broad Institute Genome Sequencing Center for Infectious Disease"/>
            <person name="Wu L."/>
            <person name="Ma J."/>
        </authorList>
    </citation>
    <scope>NUCLEOTIDE SEQUENCE [LARGE SCALE GENOMIC DNA]</scope>
    <source>
        <strain evidence="10">KCTC 33676</strain>
    </source>
</reference>
<dbReference type="PANTHER" id="PTHR40079">
    <property type="entry name" value="MANNAN ENDO-1,4-BETA-MANNOSIDASE E-RELATED"/>
    <property type="match status" value="1"/>
</dbReference>
<proteinExistence type="inferred from homology"/>
<dbReference type="Pfam" id="PF21253">
    <property type="entry name" value="Mann_GBD_bact"/>
    <property type="match status" value="1"/>
</dbReference>
<keyword evidence="2 4" id="KW-0378">Hydrolase</keyword>
<dbReference type="InterPro" id="IPR015295">
    <property type="entry name" value="CBM27"/>
</dbReference>
<dbReference type="SUPFAM" id="SSF49785">
    <property type="entry name" value="Galactose-binding domain-like"/>
    <property type="match status" value="4"/>
</dbReference>
<feature type="compositionally biased region" description="Low complexity" evidence="5">
    <location>
        <begin position="382"/>
        <end position="398"/>
    </location>
</feature>
<feature type="active site" description="Proton donor" evidence="4">
    <location>
        <position position="763"/>
    </location>
</feature>
<feature type="domain" description="SLH" evidence="7">
    <location>
        <begin position="157"/>
        <end position="220"/>
    </location>
</feature>
<feature type="domain" description="GH26" evidence="8">
    <location>
        <begin position="612"/>
        <end position="952"/>
    </location>
</feature>
<dbReference type="Gene3D" id="2.60.40.10">
    <property type="entry name" value="Immunoglobulins"/>
    <property type="match status" value="1"/>
</dbReference>
<dbReference type="PROSITE" id="PS51764">
    <property type="entry name" value="GH26"/>
    <property type="match status" value="1"/>
</dbReference>
<keyword evidence="10" id="KW-1185">Reference proteome</keyword>
<keyword evidence="6" id="KW-0732">Signal</keyword>
<evidence type="ECO:0000259" key="7">
    <source>
        <dbReference type="PROSITE" id="PS51272"/>
    </source>
</evidence>
<organism evidence="9 10">
    <name type="scientific">Marinicrinis sediminis</name>
    <dbReference type="NCBI Taxonomy" id="1652465"/>
    <lineage>
        <taxon>Bacteria</taxon>
        <taxon>Bacillati</taxon>
        <taxon>Bacillota</taxon>
        <taxon>Bacilli</taxon>
        <taxon>Bacillales</taxon>
        <taxon>Paenibacillaceae</taxon>
    </lineage>
</organism>
<evidence type="ECO:0000259" key="8">
    <source>
        <dbReference type="PROSITE" id="PS51764"/>
    </source>
</evidence>
<dbReference type="InterPro" id="IPR001119">
    <property type="entry name" value="SLH_dom"/>
</dbReference>
<accession>A0ABW5REQ0</accession>
<dbReference type="InterPro" id="IPR000805">
    <property type="entry name" value="Glyco_hydro_26"/>
</dbReference>
<evidence type="ECO:0000256" key="1">
    <source>
        <dbReference type="ARBA" id="ARBA00007754"/>
    </source>
</evidence>
<dbReference type="Pfam" id="PF00395">
    <property type="entry name" value="SLH"/>
    <property type="match status" value="3"/>
</dbReference>
<dbReference type="PROSITE" id="PS51272">
    <property type="entry name" value="SLH"/>
    <property type="match status" value="3"/>
</dbReference>
<evidence type="ECO:0000256" key="6">
    <source>
        <dbReference type="SAM" id="SignalP"/>
    </source>
</evidence>
<dbReference type="PANTHER" id="PTHR40079:SF4">
    <property type="entry name" value="GH26 DOMAIN-CONTAINING PROTEIN-RELATED"/>
    <property type="match status" value="1"/>
</dbReference>